<comment type="catalytic activity">
    <reaction evidence="1">
        <text>ATP + protein L-histidine = ADP + protein N-phospho-L-histidine.</text>
        <dbReference type="EC" id="2.7.13.3"/>
    </reaction>
</comment>
<name>A0A124G8A8_9ACTN</name>
<evidence type="ECO:0000256" key="1">
    <source>
        <dbReference type="ARBA" id="ARBA00000085"/>
    </source>
</evidence>
<feature type="transmembrane region" description="Helical" evidence="9">
    <location>
        <begin position="53"/>
        <end position="71"/>
    </location>
</feature>
<keyword evidence="5" id="KW-0547">Nucleotide-binding</keyword>
<keyword evidence="9" id="KW-0472">Membrane</keyword>
<dbReference type="Proteomes" id="UP000053244">
    <property type="component" value="Unassembled WGS sequence"/>
</dbReference>
<evidence type="ECO:0000313" key="11">
    <source>
        <dbReference type="EMBL" id="KUL25316.1"/>
    </source>
</evidence>
<keyword evidence="9" id="KW-0812">Transmembrane</keyword>
<dbReference type="PANTHER" id="PTHR24421">
    <property type="entry name" value="NITRATE/NITRITE SENSOR PROTEIN NARX-RELATED"/>
    <property type="match status" value="1"/>
</dbReference>
<dbReference type="GO" id="GO:0000155">
    <property type="term" value="F:phosphorelay sensor kinase activity"/>
    <property type="evidence" value="ECO:0007669"/>
    <property type="project" value="InterPro"/>
</dbReference>
<feature type="transmembrane region" description="Helical" evidence="9">
    <location>
        <begin position="31"/>
        <end position="46"/>
    </location>
</feature>
<dbReference type="EC" id="2.7.13.3" evidence="2"/>
<proteinExistence type="predicted"/>
<keyword evidence="4" id="KW-0808">Transferase</keyword>
<evidence type="ECO:0000256" key="7">
    <source>
        <dbReference type="ARBA" id="ARBA00022840"/>
    </source>
</evidence>
<accession>A0A124G8A8</accession>
<evidence type="ECO:0000256" key="3">
    <source>
        <dbReference type="ARBA" id="ARBA00022553"/>
    </source>
</evidence>
<gene>
    <name evidence="11" type="ORF">ADL15_41080</name>
</gene>
<evidence type="ECO:0000256" key="4">
    <source>
        <dbReference type="ARBA" id="ARBA00022679"/>
    </source>
</evidence>
<dbReference type="PANTHER" id="PTHR24421:SF10">
    <property type="entry name" value="NITRATE_NITRITE SENSOR PROTEIN NARQ"/>
    <property type="match status" value="1"/>
</dbReference>
<evidence type="ECO:0000256" key="6">
    <source>
        <dbReference type="ARBA" id="ARBA00022777"/>
    </source>
</evidence>
<keyword evidence="12" id="KW-1185">Reference proteome</keyword>
<evidence type="ECO:0000256" key="5">
    <source>
        <dbReference type="ARBA" id="ARBA00022741"/>
    </source>
</evidence>
<evidence type="ECO:0000313" key="12">
    <source>
        <dbReference type="Proteomes" id="UP000053244"/>
    </source>
</evidence>
<dbReference type="Pfam" id="PF07730">
    <property type="entry name" value="HisKA_3"/>
    <property type="match status" value="1"/>
</dbReference>
<dbReference type="GO" id="GO:0005524">
    <property type="term" value="F:ATP binding"/>
    <property type="evidence" value="ECO:0007669"/>
    <property type="project" value="UniProtKB-KW"/>
</dbReference>
<dbReference type="AlphaFoldDB" id="A0A124G8A8"/>
<dbReference type="InterPro" id="IPR011712">
    <property type="entry name" value="Sig_transdc_His_kin_sub3_dim/P"/>
</dbReference>
<evidence type="ECO:0000256" key="9">
    <source>
        <dbReference type="SAM" id="Phobius"/>
    </source>
</evidence>
<feature type="transmembrane region" description="Helical" evidence="9">
    <location>
        <begin position="131"/>
        <end position="152"/>
    </location>
</feature>
<evidence type="ECO:0000256" key="8">
    <source>
        <dbReference type="ARBA" id="ARBA00023012"/>
    </source>
</evidence>
<keyword evidence="3" id="KW-0597">Phosphoprotein</keyword>
<comment type="caution">
    <text evidence="11">The sequence shown here is derived from an EMBL/GenBank/DDBJ whole genome shotgun (WGS) entry which is preliminary data.</text>
</comment>
<dbReference type="GO" id="GO:0016020">
    <property type="term" value="C:membrane"/>
    <property type="evidence" value="ECO:0007669"/>
    <property type="project" value="InterPro"/>
</dbReference>
<evidence type="ECO:0000259" key="10">
    <source>
        <dbReference type="Pfam" id="PF07730"/>
    </source>
</evidence>
<keyword evidence="7" id="KW-0067">ATP-binding</keyword>
<protein>
    <recommendedName>
        <fullName evidence="2">histidine kinase</fullName>
        <ecNumber evidence="2">2.7.13.3</ecNumber>
    </recommendedName>
</protein>
<reference evidence="11 12" key="1">
    <citation type="submission" date="2015-10" db="EMBL/GenBank/DDBJ databases">
        <authorList>
            <person name="Gilbert D.G."/>
        </authorList>
    </citation>
    <scope>NUCLEOTIDE SEQUENCE [LARGE SCALE GENOMIC DNA]</scope>
    <source>
        <strain evidence="11 12">NRRL B-16712</strain>
    </source>
</reference>
<keyword evidence="6" id="KW-0418">Kinase</keyword>
<dbReference type="GO" id="GO:0046983">
    <property type="term" value="F:protein dimerization activity"/>
    <property type="evidence" value="ECO:0007669"/>
    <property type="project" value="InterPro"/>
</dbReference>
<keyword evidence="9" id="KW-1133">Transmembrane helix</keyword>
<feature type="domain" description="Signal transduction histidine kinase subgroup 3 dimerisation and phosphoacceptor" evidence="10">
    <location>
        <begin position="174"/>
        <end position="240"/>
    </location>
</feature>
<dbReference type="Gene3D" id="1.20.5.1930">
    <property type="match status" value="1"/>
</dbReference>
<feature type="transmembrane region" description="Helical" evidence="9">
    <location>
        <begin position="101"/>
        <end position="119"/>
    </location>
</feature>
<dbReference type="EMBL" id="LLZH01000315">
    <property type="protein sequence ID" value="KUL25316.1"/>
    <property type="molecule type" value="Genomic_DNA"/>
</dbReference>
<sequence>MRRQGPVAVLLATLLAWDLLSIPGAVPGLTWMLVGALVTCGFALVADDRPARAAVGAAVVLVVAAAVLSSAGFRVGPLTSAEYAAVAILIVAVVRRLDPRTAAAPAGVLLLGVVLAHLLRTRELAAWPKLWWYDTAEAAVLVLVAAAFGGYLRHRDREQARATARAEAAARQRERLLLARELHDVVAHHVGALVSHAQAARAAGAGDPGAGRRAMPVLETTGRQALDAMRRLVTTLRDADDADDMIIVEPATQDVRSK</sequence>
<feature type="transmembrane region" description="Helical" evidence="9">
    <location>
        <begin position="77"/>
        <end position="94"/>
    </location>
</feature>
<organism evidence="11 12">
    <name type="scientific">Actinoplanes awajinensis subsp. mycoplanecinus</name>
    <dbReference type="NCBI Taxonomy" id="135947"/>
    <lineage>
        <taxon>Bacteria</taxon>
        <taxon>Bacillati</taxon>
        <taxon>Actinomycetota</taxon>
        <taxon>Actinomycetes</taxon>
        <taxon>Micromonosporales</taxon>
        <taxon>Micromonosporaceae</taxon>
        <taxon>Actinoplanes</taxon>
    </lineage>
</organism>
<evidence type="ECO:0000256" key="2">
    <source>
        <dbReference type="ARBA" id="ARBA00012438"/>
    </source>
</evidence>
<dbReference type="InterPro" id="IPR050482">
    <property type="entry name" value="Sensor_HK_TwoCompSys"/>
</dbReference>
<keyword evidence="8" id="KW-0902">Two-component regulatory system</keyword>